<dbReference type="EMBL" id="VBQZ03000061">
    <property type="protein sequence ID" value="MXQ90206.1"/>
    <property type="molecule type" value="Genomic_DNA"/>
</dbReference>
<gene>
    <name evidence="1" type="ORF">E5288_WYG017351</name>
</gene>
<proteinExistence type="predicted"/>
<keyword evidence="2" id="KW-1185">Reference proteome</keyword>
<reference evidence="1" key="1">
    <citation type="submission" date="2019-10" db="EMBL/GenBank/DDBJ databases">
        <title>The sequence and de novo assembly of the wild yak genome.</title>
        <authorList>
            <person name="Liu Y."/>
        </authorList>
    </citation>
    <scope>NUCLEOTIDE SEQUENCE [LARGE SCALE GENOMIC DNA]</scope>
    <source>
        <strain evidence="1">WY2019</strain>
    </source>
</reference>
<organism evidence="1 2">
    <name type="scientific">Bos mutus</name>
    <name type="common">wild yak</name>
    <dbReference type="NCBI Taxonomy" id="72004"/>
    <lineage>
        <taxon>Eukaryota</taxon>
        <taxon>Metazoa</taxon>
        <taxon>Chordata</taxon>
        <taxon>Craniata</taxon>
        <taxon>Vertebrata</taxon>
        <taxon>Euteleostomi</taxon>
        <taxon>Mammalia</taxon>
        <taxon>Eutheria</taxon>
        <taxon>Laurasiatheria</taxon>
        <taxon>Artiodactyla</taxon>
        <taxon>Ruminantia</taxon>
        <taxon>Pecora</taxon>
        <taxon>Bovidae</taxon>
        <taxon>Bovinae</taxon>
        <taxon>Bos</taxon>
    </lineage>
</organism>
<sequence>MLESPGTSKRYNRRDTADEELAISRTSLSQGPGAERGCDYAEWGRERFSKFLLMSDFLHEQLISVPVTWTMSLTCSLNKEYDRTMYVLLKLYLTKFPGSSSCVPMPLLQSGVCSDEVSSLGWVTYLI</sequence>
<evidence type="ECO:0000313" key="2">
    <source>
        <dbReference type="Proteomes" id="UP000322234"/>
    </source>
</evidence>
<name>A0A6B0RQJ4_9CETA</name>
<comment type="caution">
    <text evidence="1">The sequence shown here is derived from an EMBL/GenBank/DDBJ whole genome shotgun (WGS) entry which is preliminary data.</text>
</comment>
<dbReference type="Proteomes" id="UP000322234">
    <property type="component" value="Unassembled WGS sequence"/>
</dbReference>
<evidence type="ECO:0000313" key="1">
    <source>
        <dbReference type="EMBL" id="MXQ90206.1"/>
    </source>
</evidence>
<accession>A0A6B0RQJ4</accession>
<dbReference type="AlphaFoldDB" id="A0A6B0RQJ4"/>
<protein>
    <submittedName>
        <fullName evidence="1">Uncharacterized protein</fullName>
    </submittedName>
</protein>